<comment type="caution">
    <text evidence="1">The sequence shown here is derived from an EMBL/GenBank/DDBJ whole genome shotgun (WGS) entry which is preliminary data.</text>
</comment>
<dbReference type="Proteomes" id="UP000564536">
    <property type="component" value="Unassembled WGS sequence"/>
</dbReference>
<accession>A0A841Z475</accession>
<organism evidence="1 2">
    <name type="scientific">Listeria weihenstephanensis</name>
    <dbReference type="NCBI Taxonomy" id="1006155"/>
    <lineage>
        <taxon>Bacteria</taxon>
        <taxon>Bacillati</taxon>
        <taxon>Bacillota</taxon>
        <taxon>Bacilli</taxon>
        <taxon>Bacillales</taxon>
        <taxon>Listeriaceae</taxon>
        <taxon>Listeria</taxon>
    </lineage>
</organism>
<dbReference type="AlphaFoldDB" id="A0A841Z475"/>
<protein>
    <submittedName>
        <fullName evidence="1">Helix-turn-helix domain-containing protein</fullName>
    </submittedName>
</protein>
<dbReference type="RefSeq" id="WP_185424020.1">
    <property type="nucleotide sequence ID" value="NZ_JAARRL010000001.1"/>
</dbReference>
<sequence>MENEQLLEILDAYFMSTKEAIDTLEVSKQSFYSLVTRNKITKIQKGSCILYYRHQIEERKSMQHDLREKYRPYNSQ</sequence>
<evidence type="ECO:0000313" key="2">
    <source>
        <dbReference type="Proteomes" id="UP000564536"/>
    </source>
</evidence>
<dbReference type="EMBL" id="JAARRL010000001">
    <property type="protein sequence ID" value="MBC1499193.1"/>
    <property type="molecule type" value="Genomic_DNA"/>
</dbReference>
<reference evidence="1 2" key="1">
    <citation type="submission" date="2020-03" db="EMBL/GenBank/DDBJ databases">
        <title>Soil Listeria distribution.</title>
        <authorList>
            <person name="Liao J."/>
            <person name="Wiedmann M."/>
        </authorList>
    </citation>
    <scope>NUCLEOTIDE SEQUENCE [LARGE SCALE GENOMIC DNA]</scope>
    <source>
        <strain evidence="1 2">FSL L7-1523</strain>
    </source>
</reference>
<name>A0A841Z475_9LIST</name>
<evidence type="ECO:0000313" key="1">
    <source>
        <dbReference type="EMBL" id="MBC1499193.1"/>
    </source>
</evidence>
<proteinExistence type="predicted"/>
<gene>
    <name evidence="1" type="ORF">HB943_01170</name>
</gene>